<reference evidence="1" key="1">
    <citation type="submission" date="2020-05" db="EMBL/GenBank/DDBJ databases">
        <authorList>
            <person name="Chiriac C."/>
            <person name="Salcher M."/>
            <person name="Ghai R."/>
            <person name="Kavagutti S V."/>
        </authorList>
    </citation>
    <scope>NUCLEOTIDE SEQUENCE</scope>
</reference>
<dbReference type="PANTHER" id="PTHR15364">
    <property type="entry name" value="2'-DEOXYNUCLEOSIDE 5'-PHOSPHATE N-HYDROLASE 1"/>
    <property type="match status" value="1"/>
</dbReference>
<sequence>MTKPRAYIAGPLFDEGERWFIEKIEAMVAEAGFETFLPHRDNPPKVKDNVKEIFENDKRGIDACDLVVANLNGITTDDGTAWELGYAYANGKYLIGLHTDWRARFKHEVVNLMIETSLNELVRTQKDLKSALKSWISNNS</sequence>
<evidence type="ECO:0000313" key="1">
    <source>
        <dbReference type="EMBL" id="CAB4341195.1"/>
    </source>
</evidence>
<dbReference type="EMBL" id="CAESAD010000006">
    <property type="protein sequence ID" value="CAB4341195.1"/>
    <property type="molecule type" value="Genomic_DNA"/>
</dbReference>
<proteinExistence type="predicted"/>
<dbReference type="Gene3D" id="3.40.50.450">
    <property type="match status" value="1"/>
</dbReference>
<dbReference type="GO" id="GO:0070694">
    <property type="term" value="F:5-hydroxymethyl-dUMP N-hydrolase activity"/>
    <property type="evidence" value="ECO:0007669"/>
    <property type="project" value="TreeGrafter"/>
</dbReference>
<dbReference type="InterPro" id="IPR051239">
    <property type="entry name" value="2'-dNMP_N-hydrolase"/>
</dbReference>
<name>A0A6J5ZF26_9ZZZZ</name>
<protein>
    <submittedName>
        <fullName evidence="1">Unannotated protein</fullName>
    </submittedName>
</protein>
<organism evidence="1">
    <name type="scientific">freshwater metagenome</name>
    <dbReference type="NCBI Taxonomy" id="449393"/>
    <lineage>
        <taxon>unclassified sequences</taxon>
        <taxon>metagenomes</taxon>
        <taxon>ecological metagenomes</taxon>
    </lineage>
</organism>
<dbReference type="SUPFAM" id="SSF52309">
    <property type="entry name" value="N-(deoxy)ribosyltransferase-like"/>
    <property type="match status" value="1"/>
</dbReference>
<dbReference type="PANTHER" id="PTHR15364:SF0">
    <property type="entry name" value="2'-DEOXYNUCLEOSIDE 5'-PHOSPHATE N-HYDROLASE 1"/>
    <property type="match status" value="1"/>
</dbReference>
<gene>
    <name evidence="1" type="ORF">UFOPK3925_01006</name>
</gene>
<dbReference type="AlphaFoldDB" id="A0A6J5ZF26"/>
<dbReference type="InterPro" id="IPR007710">
    <property type="entry name" value="Nucleoside_deoxyribTrfase"/>
</dbReference>
<dbReference type="GO" id="GO:0009159">
    <property type="term" value="P:deoxyribonucleoside monophosphate catabolic process"/>
    <property type="evidence" value="ECO:0007669"/>
    <property type="project" value="TreeGrafter"/>
</dbReference>
<dbReference type="Pfam" id="PF05014">
    <property type="entry name" value="Nuc_deoxyrib_tr"/>
    <property type="match status" value="1"/>
</dbReference>
<accession>A0A6J5ZF26</accession>